<evidence type="ECO:0000256" key="2">
    <source>
        <dbReference type="PROSITE-ProRule" id="PRU00283"/>
    </source>
</evidence>
<dbReference type="PANTHER" id="PTHR47972">
    <property type="entry name" value="KINESIN-LIKE PROTEIN KLP-3"/>
    <property type="match status" value="1"/>
</dbReference>
<reference evidence="4 5" key="1">
    <citation type="journal article" date="2023" name="Life. Sci Alliance">
        <title>Evolutionary insights into 3D genome organization and epigenetic landscape of Vigna mungo.</title>
        <authorList>
            <person name="Junaid A."/>
            <person name="Singh B."/>
            <person name="Bhatia S."/>
        </authorList>
    </citation>
    <scope>NUCLEOTIDE SEQUENCE [LARGE SCALE GENOMIC DNA]</scope>
    <source>
        <strain evidence="4">Urdbean</strain>
    </source>
</reference>
<evidence type="ECO:0000313" key="4">
    <source>
        <dbReference type="EMBL" id="WVZ08003.1"/>
    </source>
</evidence>
<dbReference type="Pfam" id="PF00225">
    <property type="entry name" value="Kinesin"/>
    <property type="match status" value="1"/>
</dbReference>
<evidence type="ECO:0000259" key="3">
    <source>
        <dbReference type="PROSITE" id="PS50067"/>
    </source>
</evidence>
<dbReference type="InterPro" id="IPR027417">
    <property type="entry name" value="P-loop_NTPase"/>
</dbReference>
<dbReference type="SUPFAM" id="SSF52540">
    <property type="entry name" value="P-loop containing nucleoside triphosphate hydrolases"/>
    <property type="match status" value="1"/>
</dbReference>
<keyword evidence="1" id="KW-0505">Motor protein</keyword>
<name>A0AAQ3NH69_VIGMU</name>
<accession>A0AAQ3NH69</accession>
<dbReference type="GO" id="GO:0007018">
    <property type="term" value="P:microtubule-based movement"/>
    <property type="evidence" value="ECO:0007669"/>
    <property type="project" value="InterPro"/>
</dbReference>
<organism evidence="4 5">
    <name type="scientific">Vigna mungo</name>
    <name type="common">Black gram</name>
    <name type="synonym">Phaseolus mungo</name>
    <dbReference type="NCBI Taxonomy" id="3915"/>
    <lineage>
        <taxon>Eukaryota</taxon>
        <taxon>Viridiplantae</taxon>
        <taxon>Streptophyta</taxon>
        <taxon>Embryophyta</taxon>
        <taxon>Tracheophyta</taxon>
        <taxon>Spermatophyta</taxon>
        <taxon>Magnoliopsida</taxon>
        <taxon>eudicotyledons</taxon>
        <taxon>Gunneridae</taxon>
        <taxon>Pentapetalae</taxon>
        <taxon>rosids</taxon>
        <taxon>fabids</taxon>
        <taxon>Fabales</taxon>
        <taxon>Fabaceae</taxon>
        <taxon>Papilionoideae</taxon>
        <taxon>50 kb inversion clade</taxon>
        <taxon>NPAAA clade</taxon>
        <taxon>indigoferoid/millettioid clade</taxon>
        <taxon>Phaseoleae</taxon>
        <taxon>Vigna</taxon>
    </lineage>
</organism>
<sequence length="218" mass="23888">MPLIALLPLTINTLEIQSSSQKGLSVPDASLVPLSSTIDVIELMNLGQRNRAVGATALNDRSSRSHRYANNCIFPKYQFGNCLTIHVQGSDLTSAAILRGCMHLVDLAGSERRHNIFNKSLSALGDVIAPFLRETRMYLTETKHNWFEFSDNFGLIVSGGQAKTLMFVHISSESDAIGETISTLNIAERVATVELDGARVNKDSSDIKELKKQLDGQL</sequence>
<dbReference type="PANTHER" id="PTHR47972:SF39">
    <property type="entry name" value="KINESIN-LIKE PROTEIN KIN-14I"/>
    <property type="match status" value="1"/>
</dbReference>
<protein>
    <recommendedName>
        <fullName evidence="3">Kinesin motor domain-containing protein</fullName>
    </recommendedName>
</protein>
<feature type="domain" description="Kinesin motor" evidence="3">
    <location>
        <begin position="1"/>
        <end position="193"/>
    </location>
</feature>
<dbReference type="GO" id="GO:0003777">
    <property type="term" value="F:microtubule motor activity"/>
    <property type="evidence" value="ECO:0007669"/>
    <property type="project" value="InterPro"/>
</dbReference>
<proteinExistence type="inferred from homology"/>
<dbReference type="InterPro" id="IPR001752">
    <property type="entry name" value="Kinesin_motor_dom"/>
</dbReference>
<dbReference type="Gene3D" id="3.40.850.10">
    <property type="entry name" value="Kinesin motor domain"/>
    <property type="match status" value="1"/>
</dbReference>
<dbReference type="GO" id="GO:0008017">
    <property type="term" value="F:microtubule binding"/>
    <property type="evidence" value="ECO:0007669"/>
    <property type="project" value="InterPro"/>
</dbReference>
<dbReference type="GO" id="GO:0005524">
    <property type="term" value="F:ATP binding"/>
    <property type="evidence" value="ECO:0007669"/>
    <property type="project" value="InterPro"/>
</dbReference>
<dbReference type="AlphaFoldDB" id="A0AAQ3NH69"/>
<dbReference type="Proteomes" id="UP001374535">
    <property type="component" value="Chromosome 6"/>
</dbReference>
<dbReference type="GO" id="GO:0015630">
    <property type="term" value="C:microtubule cytoskeleton"/>
    <property type="evidence" value="ECO:0007669"/>
    <property type="project" value="TreeGrafter"/>
</dbReference>
<dbReference type="PRINTS" id="PR00380">
    <property type="entry name" value="KINESINHEAVY"/>
</dbReference>
<dbReference type="EMBL" id="CP144695">
    <property type="protein sequence ID" value="WVZ08003.1"/>
    <property type="molecule type" value="Genomic_DNA"/>
</dbReference>
<evidence type="ECO:0000313" key="5">
    <source>
        <dbReference type="Proteomes" id="UP001374535"/>
    </source>
</evidence>
<comment type="caution">
    <text evidence="2">Lacks conserved residue(s) required for the propagation of feature annotation.</text>
</comment>
<comment type="similarity">
    <text evidence="2">Belongs to the TRAFAC class myosin-kinesin ATPase superfamily. Kinesin family.</text>
</comment>
<dbReference type="InterPro" id="IPR027640">
    <property type="entry name" value="Kinesin-like_fam"/>
</dbReference>
<dbReference type="InterPro" id="IPR036961">
    <property type="entry name" value="Kinesin_motor_dom_sf"/>
</dbReference>
<dbReference type="PROSITE" id="PS50067">
    <property type="entry name" value="KINESIN_MOTOR_2"/>
    <property type="match status" value="1"/>
</dbReference>
<gene>
    <name evidence="4" type="ORF">V8G54_021349</name>
</gene>
<dbReference type="SMART" id="SM00129">
    <property type="entry name" value="KISc"/>
    <property type="match status" value="1"/>
</dbReference>
<keyword evidence="5" id="KW-1185">Reference proteome</keyword>
<evidence type="ECO:0000256" key="1">
    <source>
        <dbReference type="ARBA" id="ARBA00023175"/>
    </source>
</evidence>